<dbReference type="Proteomes" id="UP000282674">
    <property type="component" value="Unassembled WGS sequence"/>
</dbReference>
<accession>A0A3M2M800</accession>
<evidence type="ECO:0000313" key="3">
    <source>
        <dbReference type="Proteomes" id="UP000282674"/>
    </source>
</evidence>
<name>A0A3M2M800_9ACTN</name>
<gene>
    <name evidence="2" type="ORF">EBO15_12070</name>
</gene>
<feature type="domain" description="DUF5753" evidence="1">
    <location>
        <begin position="7"/>
        <end position="121"/>
    </location>
</feature>
<dbReference type="EMBL" id="RFFG01000017">
    <property type="protein sequence ID" value="RMI44685.1"/>
    <property type="molecule type" value="Genomic_DNA"/>
</dbReference>
<reference evidence="2 3" key="1">
    <citation type="submission" date="2018-10" db="EMBL/GenBank/DDBJ databases">
        <title>Isolation from soil.</title>
        <authorList>
            <person name="Hu J."/>
        </authorList>
    </citation>
    <scope>NUCLEOTIDE SEQUENCE [LARGE SCALE GENOMIC DNA]</scope>
    <source>
        <strain evidence="2 3">NEAU-Ht49</strain>
    </source>
</reference>
<organism evidence="2 3">
    <name type="scientific">Actinomadura harenae</name>
    <dbReference type="NCBI Taxonomy" id="2483351"/>
    <lineage>
        <taxon>Bacteria</taxon>
        <taxon>Bacillati</taxon>
        <taxon>Actinomycetota</taxon>
        <taxon>Actinomycetes</taxon>
        <taxon>Streptosporangiales</taxon>
        <taxon>Thermomonosporaceae</taxon>
        <taxon>Actinomadura</taxon>
    </lineage>
</organism>
<proteinExistence type="predicted"/>
<keyword evidence="3" id="KW-1185">Reference proteome</keyword>
<comment type="caution">
    <text evidence="2">The sequence shown here is derived from an EMBL/GenBank/DDBJ whole genome shotgun (WGS) entry which is preliminary data.</text>
</comment>
<dbReference type="AlphaFoldDB" id="A0A3M2M800"/>
<evidence type="ECO:0000313" key="2">
    <source>
        <dbReference type="EMBL" id="RMI44685.1"/>
    </source>
</evidence>
<evidence type="ECO:0000259" key="1">
    <source>
        <dbReference type="Pfam" id="PF19054"/>
    </source>
</evidence>
<dbReference type="Pfam" id="PF19054">
    <property type="entry name" value="DUF5753"/>
    <property type="match status" value="1"/>
</dbReference>
<sequence length="128" mass="14896">MEHQTAMLRGERQIWAVLDEVALRPLASREVMCAQTDHLLKMAERHHVSLRIIPERITPHIGVDGSFWHFRMPRGEELGFAGTALDVGGIIDDQSRADRTRIRFDRLAARARSEDESREWLILERREE</sequence>
<dbReference type="InterPro" id="IPR043917">
    <property type="entry name" value="DUF5753"/>
</dbReference>
<protein>
    <recommendedName>
        <fullName evidence="1">DUF5753 domain-containing protein</fullName>
    </recommendedName>
</protein>